<feature type="region of interest" description="GTP cyclohydrolase II" evidence="19">
    <location>
        <begin position="202"/>
        <end position="398"/>
    </location>
</feature>
<dbReference type="HAMAP" id="MF_01283">
    <property type="entry name" value="RibBA"/>
    <property type="match status" value="1"/>
</dbReference>
<dbReference type="NCBIfam" id="TIGR00505">
    <property type="entry name" value="ribA"/>
    <property type="match status" value="1"/>
</dbReference>
<feature type="binding site" evidence="19">
    <location>
        <position position="164"/>
    </location>
    <ligand>
        <name>D-ribulose 5-phosphate</name>
        <dbReference type="ChEBI" id="CHEBI:58121"/>
    </ligand>
</feature>
<dbReference type="InterPro" id="IPR032677">
    <property type="entry name" value="GTP_cyclohydro_II"/>
</dbReference>
<feature type="region of interest" description="DHBP synthase" evidence="19">
    <location>
        <begin position="1"/>
        <end position="201"/>
    </location>
</feature>
<name>A0A934KLT9_9BACT</name>
<dbReference type="InterPro" id="IPR016299">
    <property type="entry name" value="Riboflavin_synth_RibBA"/>
</dbReference>
<feature type="binding site" evidence="19">
    <location>
        <position position="32"/>
    </location>
    <ligand>
        <name>D-ribulose 5-phosphate</name>
        <dbReference type="ChEBI" id="CHEBI:58121"/>
    </ligand>
</feature>
<feature type="site" description="Essential for DHBP synthase activity" evidence="19">
    <location>
        <position position="126"/>
    </location>
</feature>
<comment type="caution">
    <text evidence="21">The sequence shown here is derived from an EMBL/GenBank/DDBJ whole genome shotgun (WGS) entry which is preliminary data.</text>
</comment>
<dbReference type="Pfam" id="PF00926">
    <property type="entry name" value="DHBP_synthase"/>
    <property type="match status" value="1"/>
</dbReference>
<dbReference type="NCBIfam" id="NF001591">
    <property type="entry name" value="PRK00393.1"/>
    <property type="match status" value="1"/>
</dbReference>
<dbReference type="EC" id="3.5.4.25" evidence="19"/>
<dbReference type="SUPFAM" id="SSF142695">
    <property type="entry name" value="RibA-like"/>
    <property type="match status" value="1"/>
</dbReference>
<dbReference type="CDD" id="cd00641">
    <property type="entry name" value="GTP_cyclohydro2"/>
    <property type="match status" value="1"/>
</dbReference>
<evidence type="ECO:0000256" key="18">
    <source>
        <dbReference type="ARBA" id="ARBA00049295"/>
    </source>
</evidence>
<reference evidence="21 22" key="1">
    <citation type="submission" date="2020-10" db="EMBL/GenBank/DDBJ databases">
        <title>Ca. Dormibacterota MAGs.</title>
        <authorList>
            <person name="Montgomery K."/>
        </authorList>
    </citation>
    <scope>NUCLEOTIDE SEQUENCE [LARGE SCALE GENOMIC DNA]</scope>
    <source>
        <strain evidence="21">SC8811_S16_3</strain>
    </source>
</reference>
<keyword evidence="7 19" id="KW-0686">Riboflavin biosynthesis</keyword>
<feature type="binding site" evidence="19">
    <location>
        <position position="270"/>
    </location>
    <ligand>
        <name>Zn(2+)</name>
        <dbReference type="ChEBI" id="CHEBI:29105"/>
        <note>catalytic</note>
    </ligand>
</feature>
<keyword evidence="11 19" id="KW-0862">Zinc</keyword>
<dbReference type="InterPro" id="IPR036144">
    <property type="entry name" value="RibA-like_sf"/>
</dbReference>
<dbReference type="Gene3D" id="3.40.50.10990">
    <property type="entry name" value="GTP cyclohydrolase II"/>
    <property type="match status" value="1"/>
</dbReference>
<evidence type="ECO:0000256" key="11">
    <source>
        <dbReference type="ARBA" id="ARBA00022833"/>
    </source>
</evidence>
<evidence type="ECO:0000256" key="9">
    <source>
        <dbReference type="ARBA" id="ARBA00022741"/>
    </source>
</evidence>
<accession>A0A934KLT9</accession>
<dbReference type="Gene3D" id="3.90.870.10">
    <property type="entry name" value="DHBP synthase"/>
    <property type="match status" value="1"/>
</dbReference>
<comment type="function">
    <text evidence="17 19">Catalyzes the conversion of GTP to 2,5-diamino-6-ribosylamino-4(3H)-pyrimidinone 5'-phosphate (DARP), formate and pyrophosphate.</text>
</comment>
<keyword evidence="8 19" id="KW-0479">Metal-binding</keyword>
<dbReference type="Pfam" id="PF00925">
    <property type="entry name" value="GTP_cyclohydro2"/>
    <property type="match status" value="1"/>
</dbReference>
<keyword evidence="9 19" id="KW-0547">Nucleotide-binding</keyword>
<comment type="cofactor">
    <cofactor evidence="19">
        <name>Zn(2+)</name>
        <dbReference type="ChEBI" id="CHEBI:29105"/>
    </cofactor>
    <text evidence="19">Binds 1 zinc ion per subunit.</text>
</comment>
<feature type="binding site" evidence="19">
    <location>
        <begin position="252"/>
        <end position="256"/>
    </location>
    <ligand>
        <name>GTP</name>
        <dbReference type="ChEBI" id="CHEBI:37565"/>
    </ligand>
</feature>
<evidence type="ECO:0000256" key="6">
    <source>
        <dbReference type="ARBA" id="ARBA00005520"/>
    </source>
</evidence>
<feature type="binding site" evidence="19">
    <location>
        <position position="358"/>
    </location>
    <ligand>
        <name>GTP</name>
        <dbReference type="ChEBI" id="CHEBI:37565"/>
    </ligand>
</feature>
<dbReference type="EC" id="4.1.99.12" evidence="19"/>
<dbReference type="GO" id="GO:0008270">
    <property type="term" value="F:zinc ion binding"/>
    <property type="evidence" value="ECO:0007669"/>
    <property type="project" value="UniProtKB-UniRule"/>
</dbReference>
<sequence length="398" mass="43567">MALASIPEAIADFEAGKFVIIVDDEDRENEGDLCVAAQLATPEHIAFMAKKASGLICTPMLSTRLDELQIEPAVQHNTSRYGTAFSVSVEAREFVSTGISAQDRAATIRHLVNPKAEPSDFAKPGHTFPLRAVEGGVLKRAGQTEAAVDLALLAGLYPAGVICEVMNDDGTMARLPQLEGFSTQHGIKLITIKDLIAYRRRTERLVQRRVVTPIPLDGRRWYAHAYEEVLTGEIHVAMVLGQISPDRPTLIRAHSRCLTGDVFGSQRCDCGPQLHAALAAIGEAGSGVLLYFDNHEGRGIGLVEKLKAYNLQDQGLDTVEANEALDQPADSRDYGIGNQILYDLGVRRLRLLTNNPRKLIGIEGFGLEVVEQVPIRIEPTEHNARYLLTKKEKLGHLL</sequence>
<evidence type="ECO:0000313" key="22">
    <source>
        <dbReference type="Proteomes" id="UP000620075"/>
    </source>
</evidence>
<gene>
    <name evidence="19" type="primary">ribBA</name>
    <name evidence="21" type="ORF">JF888_14695</name>
</gene>
<comment type="catalytic activity">
    <reaction evidence="1 19">
        <text>D-ribulose 5-phosphate = (2S)-2-hydroxy-3-oxobutyl phosphate + formate + H(+)</text>
        <dbReference type="Rhea" id="RHEA:18457"/>
        <dbReference type="ChEBI" id="CHEBI:15378"/>
        <dbReference type="ChEBI" id="CHEBI:15740"/>
        <dbReference type="ChEBI" id="CHEBI:58121"/>
        <dbReference type="ChEBI" id="CHEBI:58830"/>
        <dbReference type="EC" id="4.1.99.12"/>
    </reaction>
</comment>
<feature type="binding site" evidence="19">
    <location>
        <begin position="27"/>
        <end position="28"/>
    </location>
    <ligand>
        <name>D-ribulose 5-phosphate</name>
        <dbReference type="ChEBI" id="CHEBI:58121"/>
    </ligand>
</feature>
<dbReference type="GO" id="GO:0030145">
    <property type="term" value="F:manganese ion binding"/>
    <property type="evidence" value="ECO:0007669"/>
    <property type="project" value="UniProtKB-UniRule"/>
</dbReference>
<dbReference type="PIRSF" id="PIRSF001259">
    <property type="entry name" value="RibA"/>
    <property type="match status" value="1"/>
</dbReference>
<comment type="similarity">
    <text evidence="6 19">In the N-terminal section; belongs to the DHBP synthase family.</text>
</comment>
<evidence type="ECO:0000256" key="17">
    <source>
        <dbReference type="ARBA" id="ARBA00043932"/>
    </source>
</evidence>
<comment type="pathway">
    <text evidence="4 19">Cofactor biosynthesis; riboflavin biosynthesis; 5-amino-6-(D-ribitylamino)uracil from GTP: step 1/4.</text>
</comment>
<dbReference type="SUPFAM" id="SSF55821">
    <property type="entry name" value="YrdC/RibB"/>
    <property type="match status" value="1"/>
</dbReference>
<keyword evidence="16 19" id="KW-0511">Multifunctional enzyme</keyword>
<comment type="catalytic activity">
    <reaction evidence="18 19">
        <text>GTP + 4 H2O = 2,5-diamino-6-hydroxy-4-(5-phosphoribosylamino)-pyrimidine + formate + 2 phosphate + 3 H(+)</text>
        <dbReference type="Rhea" id="RHEA:23704"/>
        <dbReference type="ChEBI" id="CHEBI:15377"/>
        <dbReference type="ChEBI" id="CHEBI:15378"/>
        <dbReference type="ChEBI" id="CHEBI:15740"/>
        <dbReference type="ChEBI" id="CHEBI:37565"/>
        <dbReference type="ChEBI" id="CHEBI:43474"/>
        <dbReference type="ChEBI" id="CHEBI:58614"/>
        <dbReference type="EC" id="3.5.4.25"/>
    </reaction>
</comment>
<comment type="cofactor">
    <cofactor evidence="2">
        <name>Mn(2+)</name>
        <dbReference type="ChEBI" id="CHEBI:29035"/>
    </cofactor>
</comment>
<dbReference type="PANTHER" id="PTHR21327">
    <property type="entry name" value="GTP CYCLOHYDROLASE II-RELATED"/>
    <property type="match status" value="1"/>
</dbReference>
<feature type="binding site" evidence="19">
    <location>
        <position position="353"/>
    </location>
    <ligand>
        <name>GTP</name>
        <dbReference type="ChEBI" id="CHEBI:37565"/>
    </ligand>
</feature>
<comment type="caution">
    <text evidence="19">Lacks conserved residue(s) required for the propagation of feature annotation.</text>
</comment>
<dbReference type="HAMAP" id="MF_00179">
    <property type="entry name" value="RibA"/>
    <property type="match status" value="1"/>
</dbReference>
<evidence type="ECO:0000256" key="7">
    <source>
        <dbReference type="ARBA" id="ARBA00022619"/>
    </source>
</evidence>
<keyword evidence="10 19" id="KW-0378">Hydrolase</keyword>
<dbReference type="GO" id="GO:0005829">
    <property type="term" value="C:cytosol"/>
    <property type="evidence" value="ECO:0007669"/>
    <property type="project" value="TreeGrafter"/>
</dbReference>
<evidence type="ECO:0000256" key="10">
    <source>
        <dbReference type="ARBA" id="ARBA00022801"/>
    </source>
</evidence>
<dbReference type="RefSeq" id="WP_338182012.1">
    <property type="nucleotide sequence ID" value="NZ_JAEKNQ010000057.1"/>
</dbReference>
<feature type="binding site" evidence="19">
    <location>
        <position position="28"/>
    </location>
    <ligand>
        <name>Mg(2+)</name>
        <dbReference type="ChEBI" id="CHEBI:18420"/>
        <label>2</label>
    </ligand>
</feature>
<evidence type="ECO:0000256" key="13">
    <source>
        <dbReference type="ARBA" id="ARBA00023134"/>
    </source>
</evidence>
<dbReference type="NCBIfam" id="NF006803">
    <property type="entry name" value="PRK09311.1"/>
    <property type="match status" value="1"/>
</dbReference>
<evidence type="ECO:0000256" key="19">
    <source>
        <dbReference type="HAMAP-Rule" id="MF_01283"/>
    </source>
</evidence>
<feature type="binding site" evidence="19">
    <location>
        <position position="268"/>
    </location>
    <ligand>
        <name>Zn(2+)</name>
        <dbReference type="ChEBI" id="CHEBI:29105"/>
        <note>catalytic</note>
    </ligand>
</feature>
<evidence type="ECO:0000256" key="16">
    <source>
        <dbReference type="ARBA" id="ARBA00023268"/>
    </source>
</evidence>
<evidence type="ECO:0000256" key="14">
    <source>
        <dbReference type="ARBA" id="ARBA00023211"/>
    </source>
</evidence>
<dbReference type="NCBIfam" id="TIGR00506">
    <property type="entry name" value="ribB"/>
    <property type="match status" value="1"/>
</dbReference>
<dbReference type="GO" id="GO:0009231">
    <property type="term" value="P:riboflavin biosynthetic process"/>
    <property type="evidence" value="ECO:0007669"/>
    <property type="project" value="UniProtKB-UniRule"/>
</dbReference>
<evidence type="ECO:0000256" key="2">
    <source>
        <dbReference type="ARBA" id="ARBA00001936"/>
    </source>
</evidence>
<evidence type="ECO:0000256" key="8">
    <source>
        <dbReference type="ARBA" id="ARBA00022723"/>
    </source>
</evidence>
<feature type="binding site" evidence="19">
    <location>
        <position position="257"/>
    </location>
    <ligand>
        <name>Zn(2+)</name>
        <dbReference type="ChEBI" id="CHEBI:29105"/>
        <note>catalytic</note>
    </ligand>
</feature>
<dbReference type="GO" id="GO:0008686">
    <property type="term" value="F:3,4-dihydroxy-2-butanone-4-phosphate synthase activity"/>
    <property type="evidence" value="ECO:0007669"/>
    <property type="project" value="UniProtKB-UniRule"/>
</dbReference>
<dbReference type="PANTHER" id="PTHR21327:SF18">
    <property type="entry name" value="3,4-DIHYDROXY-2-BUTANONE 4-PHOSPHATE SYNTHASE"/>
    <property type="match status" value="1"/>
</dbReference>
<dbReference type="InterPro" id="IPR017945">
    <property type="entry name" value="DHBP_synth_RibB-like_a/b_dom"/>
</dbReference>
<feature type="binding site" evidence="19">
    <location>
        <position position="273"/>
    </location>
    <ligand>
        <name>GTP</name>
        <dbReference type="ChEBI" id="CHEBI:37565"/>
    </ligand>
</feature>
<evidence type="ECO:0000256" key="4">
    <source>
        <dbReference type="ARBA" id="ARBA00004853"/>
    </source>
</evidence>
<feature type="binding site" evidence="19">
    <location>
        <position position="318"/>
    </location>
    <ligand>
        <name>GTP</name>
        <dbReference type="ChEBI" id="CHEBI:37565"/>
    </ligand>
</feature>
<keyword evidence="13 19" id="KW-0342">GTP-binding</keyword>
<dbReference type="GO" id="GO:0003935">
    <property type="term" value="F:GTP cyclohydrolase II activity"/>
    <property type="evidence" value="ECO:0007669"/>
    <property type="project" value="UniProtKB-UniRule"/>
</dbReference>
<dbReference type="GO" id="GO:0000287">
    <property type="term" value="F:magnesium ion binding"/>
    <property type="evidence" value="ECO:0007669"/>
    <property type="project" value="UniProtKB-UniRule"/>
</dbReference>
<keyword evidence="15 19" id="KW-0456">Lyase</keyword>
<proteinExistence type="inferred from homology"/>
<dbReference type="GO" id="GO:0005525">
    <property type="term" value="F:GTP binding"/>
    <property type="evidence" value="ECO:0007669"/>
    <property type="project" value="UniProtKB-KW"/>
</dbReference>
<comment type="similarity">
    <text evidence="19">In the C-terminal section; belongs to the GTP cyclohydrolase II family.</text>
</comment>
<comment type="pathway">
    <text evidence="5 19">Cofactor biosynthesis; riboflavin biosynthesis; 2-hydroxy-3-oxobutyl phosphate from D-ribulose 5-phosphate: step 1/1.</text>
</comment>
<dbReference type="InterPro" id="IPR000422">
    <property type="entry name" value="DHBP_synthase_RibB"/>
</dbReference>
<comment type="function">
    <text evidence="3 19">Catalyzes the conversion of D-ribulose 5-phosphate to formate and 3,4-dihydroxy-2-butanone 4-phosphate.</text>
</comment>
<dbReference type="FunFam" id="3.90.870.10:FF:000001">
    <property type="entry name" value="Riboflavin biosynthesis protein RibBA"/>
    <property type="match status" value="1"/>
</dbReference>
<comment type="cofactor">
    <cofactor evidence="19">
        <name>Mg(2+)</name>
        <dbReference type="ChEBI" id="CHEBI:18420"/>
    </cofactor>
    <cofactor evidence="19">
        <name>Mn(2+)</name>
        <dbReference type="ChEBI" id="CHEBI:29035"/>
    </cofactor>
    <text evidence="19">Binds 2 divalent metal cations per subunit. Magnesium or manganese.</text>
</comment>
<evidence type="ECO:0000256" key="5">
    <source>
        <dbReference type="ARBA" id="ARBA00004904"/>
    </source>
</evidence>
<evidence type="ECO:0000256" key="15">
    <source>
        <dbReference type="ARBA" id="ARBA00023239"/>
    </source>
</evidence>
<dbReference type="Proteomes" id="UP000620075">
    <property type="component" value="Unassembled WGS sequence"/>
</dbReference>
<dbReference type="InterPro" id="IPR000926">
    <property type="entry name" value="RibA"/>
</dbReference>
<feature type="active site" description="Nucleophile; for GTP cyclohydrolase activity" evidence="19">
    <location>
        <position position="332"/>
    </location>
</feature>
<evidence type="ECO:0000256" key="1">
    <source>
        <dbReference type="ARBA" id="ARBA00000141"/>
    </source>
</evidence>
<feature type="active site" description="Proton acceptor; for GTP cyclohydrolase activity" evidence="19">
    <location>
        <position position="330"/>
    </location>
</feature>
<keyword evidence="14 19" id="KW-0464">Manganese</keyword>
<dbReference type="HAMAP" id="MF_00180">
    <property type="entry name" value="RibB"/>
    <property type="match status" value="1"/>
</dbReference>
<dbReference type="EMBL" id="JAEKNQ010000057">
    <property type="protein sequence ID" value="MBJ7604410.1"/>
    <property type="molecule type" value="Genomic_DNA"/>
</dbReference>
<feature type="domain" description="GTP cyclohydrolase II" evidence="20">
    <location>
        <begin position="211"/>
        <end position="374"/>
    </location>
</feature>
<organism evidence="21 22">
    <name type="scientific">Candidatus Dormiibacter inghamiae</name>
    <dbReference type="NCBI Taxonomy" id="3127013"/>
    <lineage>
        <taxon>Bacteria</taxon>
        <taxon>Bacillati</taxon>
        <taxon>Candidatus Dormiibacterota</taxon>
        <taxon>Candidatus Dormibacteria</taxon>
        <taxon>Candidatus Dormibacterales</taxon>
        <taxon>Candidatus Dormibacteraceae</taxon>
        <taxon>Candidatus Dormiibacter</taxon>
    </lineage>
</organism>
<protein>
    <recommendedName>
        <fullName evidence="19">Riboflavin biosynthesis protein RibBA</fullName>
    </recommendedName>
    <domain>
        <recommendedName>
            <fullName evidence="19">3,4-dihydroxy-2-butanone 4-phosphate synthase</fullName>
            <shortName evidence="19">DHBP synthase</shortName>
            <ecNumber evidence="19">4.1.99.12</ecNumber>
        </recommendedName>
    </domain>
    <domain>
        <recommendedName>
            <fullName evidence="19">GTP cyclohydrolase-2</fullName>
            <ecNumber evidence="19">3.5.4.25</ecNumber>
        </recommendedName>
        <alternativeName>
            <fullName evidence="19">GTP cyclohydrolase II</fullName>
        </alternativeName>
    </domain>
</protein>
<keyword evidence="12 19" id="KW-0460">Magnesium</keyword>
<dbReference type="AlphaFoldDB" id="A0A934KLT9"/>
<evidence type="ECO:0000313" key="21">
    <source>
        <dbReference type="EMBL" id="MBJ7604410.1"/>
    </source>
</evidence>
<dbReference type="FunFam" id="3.40.50.10990:FF:000001">
    <property type="entry name" value="Riboflavin biosynthesis protein RibBA"/>
    <property type="match status" value="1"/>
</dbReference>
<evidence type="ECO:0000256" key="12">
    <source>
        <dbReference type="ARBA" id="ARBA00022842"/>
    </source>
</evidence>
<feature type="site" description="Essential for DHBP synthase activity" evidence="19">
    <location>
        <position position="164"/>
    </location>
</feature>
<evidence type="ECO:0000259" key="20">
    <source>
        <dbReference type="Pfam" id="PF00925"/>
    </source>
</evidence>
<evidence type="ECO:0000256" key="3">
    <source>
        <dbReference type="ARBA" id="ARBA00002284"/>
    </source>
</evidence>
<feature type="binding site" evidence="19">
    <location>
        <position position="28"/>
    </location>
    <ligand>
        <name>Mg(2+)</name>
        <dbReference type="ChEBI" id="CHEBI:18420"/>
        <label>1</label>
    </ligand>
</feature>
<feature type="binding site" evidence="19">
    <location>
        <begin position="296"/>
        <end position="298"/>
    </location>
    <ligand>
        <name>GTP</name>
        <dbReference type="ChEBI" id="CHEBI:37565"/>
    </ligand>
</feature>